<dbReference type="InterPro" id="IPR050109">
    <property type="entry name" value="HTH-type_TetR-like_transc_reg"/>
</dbReference>
<feature type="DNA-binding region" description="H-T-H motif" evidence="4">
    <location>
        <begin position="27"/>
        <end position="46"/>
    </location>
</feature>
<comment type="caution">
    <text evidence="6">The sequence shown here is derived from an EMBL/GenBank/DDBJ whole genome shotgun (WGS) entry which is preliminary data.</text>
</comment>
<dbReference type="InterPro" id="IPR036271">
    <property type="entry name" value="Tet_transcr_reg_TetR-rel_C_sf"/>
</dbReference>
<dbReference type="GO" id="GO:0003700">
    <property type="term" value="F:DNA-binding transcription factor activity"/>
    <property type="evidence" value="ECO:0007669"/>
    <property type="project" value="TreeGrafter"/>
</dbReference>
<proteinExistence type="predicted"/>
<keyword evidence="2 4" id="KW-0238">DNA-binding</keyword>
<dbReference type="SUPFAM" id="SSF46689">
    <property type="entry name" value="Homeodomain-like"/>
    <property type="match status" value="1"/>
</dbReference>
<feature type="domain" description="HTH tetR-type" evidence="5">
    <location>
        <begin position="4"/>
        <end position="64"/>
    </location>
</feature>
<accession>A0A099I3I5</accession>
<dbReference type="PRINTS" id="PR00455">
    <property type="entry name" value="HTHTETR"/>
</dbReference>
<dbReference type="Proteomes" id="UP000030008">
    <property type="component" value="Unassembled WGS sequence"/>
</dbReference>
<dbReference type="PROSITE" id="PS50977">
    <property type="entry name" value="HTH_TETR_2"/>
    <property type="match status" value="1"/>
</dbReference>
<evidence type="ECO:0000259" key="5">
    <source>
        <dbReference type="PROSITE" id="PS50977"/>
    </source>
</evidence>
<evidence type="ECO:0000256" key="4">
    <source>
        <dbReference type="PROSITE-ProRule" id="PRU00335"/>
    </source>
</evidence>
<protein>
    <submittedName>
        <fullName evidence="6">TetR family transcriptional regulator</fullName>
    </submittedName>
</protein>
<dbReference type="InterPro" id="IPR001647">
    <property type="entry name" value="HTH_TetR"/>
</dbReference>
<dbReference type="PANTHER" id="PTHR30055">
    <property type="entry name" value="HTH-TYPE TRANSCRIPTIONAL REGULATOR RUTR"/>
    <property type="match status" value="1"/>
</dbReference>
<gene>
    <name evidence="6" type="ORF">CIAN88_15995</name>
</gene>
<evidence type="ECO:0000313" key="7">
    <source>
        <dbReference type="Proteomes" id="UP000030008"/>
    </source>
</evidence>
<keyword evidence="1" id="KW-0805">Transcription regulation</keyword>
<dbReference type="Pfam" id="PF00440">
    <property type="entry name" value="TetR_N"/>
    <property type="match status" value="1"/>
</dbReference>
<dbReference type="InterPro" id="IPR009057">
    <property type="entry name" value="Homeodomain-like_sf"/>
</dbReference>
<dbReference type="PANTHER" id="PTHR30055:SF234">
    <property type="entry name" value="HTH-TYPE TRANSCRIPTIONAL REGULATOR BETI"/>
    <property type="match status" value="1"/>
</dbReference>
<evidence type="ECO:0000256" key="3">
    <source>
        <dbReference type="ARBA" id="ARBA00023163"/>
    </source>
</evidence>
<dbReference type="EMBL" id="JQIF01000078">
    <property type="protein sequence ID" value="KGJ52156.1"/>
    <property type="molecule type" value="Genomic_DNA"/>
</dbReference>
<dbReference type="GO" id="GO:0000976">
    <property type="term" value="F:transcription cis-regulatory region binding"/>
    <property type="evidence" value="ECO:0007669"/>
    <property type="project" value="TreeGrafter"/>
</dbReference>
<dbReference type="Gene3D" id="1.10.357.10">
    <property type="entry name" value="Tetracycline Repressor, domain 2"/>
    <property type="match status" value="1"/>
</dbReference>
<evidence type="ECO:0000256" key="2">
    <source>
        <dbReference type="ARBA" id="ARBA00023125"/>
    </source>
</evidence>
<evidence type="ECO:0000256" key="1">
    <source>
        <dbReference type="ARBA" id="ARBA00023015"/>
    </source>
</evidence>
<sequence length="209" mass="24313">MEQLSTKERIRTEALHLFAQYGYDAISVAQIAKAVGIQAPSLYKHYASKEDIFLAIIKEMEKRYAQHAAGMQINGSDAEEDGKLYTRITDDQLIDMGVHMFSYFLHDAYESSFRKMLNMERYHNQRLAELFQKQYFDDAIAYQTVIFQHLMKAGILKPLDPQITALQFYSPIFLLLQLCDSNPQYERTAIELLQQHIRQFLKLNSTKGD</sequence>
<evidence type="ECO:0000313" key="6">
    <source>
        <dbReference type="EMBL" id="KGJ52156.1"/>
    </source>
</evidence>
<dbReference type="SUPFAM" id="SSF48498">
    <property type="entry name" value="Tetracyclin repressor-like, C-terminal domain"/>
    <property type="match status" value="1"/>
</dbReference>
<keyword evidence="3" id="KW-0804">Transcription</keyword>
<reference evidence="6 7" key="1">
    <citation type="submission" date="2014-08" db="EMBL/GenBank/DDBJ databases">
        <title>Clostridium innocuum, an unnegligible vancomycin-resistant pathogen causing extra-intestinal infections.</title>
        <authorList>
            <person name="Feng Y."/>
            <person name="Chiu C.-H."/>
        </authorList>
    </citation>
    <scope>NUCLEOTIDE SEQUENCE [LARGE SCALE GENOMIC DNA]</scope>
    <source>
        <strain evidence="6 7">AN88</strain>
    </source>
</reference>
<dbReference type="RefSeq" id="WP_044906619.1">
    <property type="nucleotide sequence ID" value="NZ_JQIF01000078.1"/>
</dbReference>
<name>A0A099I3I5_CLOIN</name>
<dbReference type="AlphaFoldDB" id="A0A099I3I5"/>
<organism evidence="6 7">
    <name type="scientific">Clostridium innocuum</name>
    <dbReference type="NCBI Taxonomy" id="1522"/>
    <lineage>
        <taxon>Bacteria</taxon>
        <taxon>Bacillati</taxon>
        <taxon>Bacillota</taxon>
        <taxon>Clostridia</taxon>
        <taxon>Eubacteriales</taxon>
        <taxon>Clostridiaceae</taxon>
        <taxon>Clostridium</taxon>
    </lineage>
</organism>